<name>A0A928ZW18_LEPEC</name>
<feature type="non-terminal residue" evidence="1">
    <location>
        <position position="1"/>
    </location>
</feature>
<comment type="caution">
    <text evidence="1">The sequence shown here is derived from an EMBL/GenBank/DDBJ whole genome shotgun (WGS) entry which is preliminary data.</text>
</comment>
<dbReference type="RefSeq" id="WP_228016223.1">
    <property type="nucleotide sequence ID" value="NZ_JADEXP010000178.1"/>
</dbReference>
<sequence length="512" mass="58778">PKTRILQCLEGFEAGHLDSWWRLCQEMTLLPSSQHYIENWKTDLTTLPGWREAEKHTKSRIISAAKRYIQDGEPNTETWLGTNHFPYSTLSGYKAFRLVLDKDIEFFSKISAEVWRKWTAIILDYPNARNDKNIDARQQLIQNAYQNAPDEFIRVLLKLIKQENTEHGSITIIKELKYLWDKKLEVALLDKLNDAELTSRSLGDLLAILLEHQANEAVSFAESLLSFRWTKDDESKEKAITAAKALIMYTGDTTWPTVWQFIQAYPDIGIKILESVSYPLKFGGSLKQSLSENYIAELYIFMTRQFPDPPPEEKSTAKGILRNSTDRLIRPEDSLRMWKERIPAQLQQLGTHEACQALHKIIDELPEQKEKLPWRLAEAEALARRKTWVPPTPQQLLQLIQVREPAESDLSKQLKEIKSMVDEPKIDNSVHIENSSVNGVVSTGSNNEYEAKINDSSSDIEKGLDWKFWLSLLVALFAGISAVVATVFQSELRDIFPPDSPPQVEQKQEENN</sequence>
<gene>
    <name evidence="1" type="ORF">IQ260_17970</name>
</gene>
<proteinExistence type="predicted"/>
<protein>
    <submittedName>
        <fullName evidence="1">Uncharacterized protein</fullName>
    </submittedName>
</protein>
<accession>A0A928ZW18</accession>
<dbReference type="EMBL" id="JADEXP010000178">
    <property type="protein sequence ID" value="MBE9068537.1"/>
    <property type="molecule type" value="Genomic_DNA"/>
</dbReference>
<keyword evidence="2" id="KW-1185">Reference proteome</keyword>
<evidence type="ECO:0000313" key="1">
    <source>
        <dbReference type="EMBL" id="MBE9068537.1"/>
    </source>
</evidence>
<dbReference type="AlphaFoldDB" id="A0A928ZW18"/>
<evidence type="ECO:0000313" key="2">
    <source>
        <dbReference type="Proteomes" id="UP000615026"/>
    </source>
</evidence>
<organism evidence="1 2">
    <name type="scientific">Leptolyngbya cf. ectocarpi LEGE 11479</name>
    <dbReference type="NCBI Taxonomy" id="1828722"/>
    <lineage>
        <taxon>Bacteria</taxon>
        <taxon>Bacillati</taxon>
        <taxon>Cyanobacteriota</taxon>
        <taxon>Cyanophyceae</taxon>
        <taxon>Leptolyngbyales</taxon>
        <taxon>Leptolyngbyaceae</taxon>
        <taxon>Leptolyngbya group</taxon>
        <taxon>Leptolyngbya</taxon>
    </lineage>
</organism>
<dbReference type="Proteomes" id="UP000615026">
    <property type="component" value="Unassembled WGS sequence"/>
</dbReference>
<reference evidence="1" key="1">
    <citation type="submission" date="2020-10" db="EMBL/GenBank/DDBJ databases">
        <authorList>
            <person name="Castelo-Branco R."/>
            <person name="Eusebio N."/>
            <person name="Adriana R."/>
            <person name="Vieira A."/>
            <person name="Brugerolle De Fraissinette N."/>
            <person name="Rezende De Castro R."/>
            <person name="Schneider M.P."/>
            <person name="Vasconcelos V."/>
            <person name="Leao P.N."/>
        </authorList>
    </citation>
    <scope>NUCLEOTIDE SEQUENCE</scope>
    <source>
        <strain evidence="1">LEGE 11479</strain>
    </source>
</reference>